<dbReference type="PANTHER" id="PTHR32026">
    <property type="entry name" value="METHYLTRANSFERASE-LIKE PROTEIN 24"/>
    <property type="match status" value="1"/>
</dbReference>
<evidence type="ECO:0000313" key="3">
    <source>
        <dbReference type="EMBL" id="CAE0414637.1"/>
    </source>
</evidence>
<feature type="region of interest" description="Disordered" evidence="1">
    <location>
        <begin position="90"/>
        <end position="123"/>
    </location>
</feature>
<dbReference type="InterPro" id="IPR029063">
    <property type="entry name" value="SAM-dependent_MTases_sf"/>
</dbReference>
<evidence type="ECO:0000259" key="2">
    <source>
        <dbReference type="Pfam" id="PF13383"/>
    </source>
</evidence>
<feature type="domain" description="Methyltransferase" evidence="2">
    <location>
        <begin position="350"/>
        <end position="473"/>
    </location>
</feature>
<dbReference type="EMBL" id="HBIM01014992">
    <property type="protein sequence ID" value="CAE0414637.1"/>
    <property type="molecule type" value="Transcribed_RNA"/>
</dbReference>
<feature type="compositionally biased region" description="Low complexity" evidence="1">
    <location>
        <begin position="94"/>
        <end position="106"/>
    </location>
</feature>
<organism evidence="3">
    <name type="scientific">Amphora coffeiformis</name>
    <dbReference type="NCBI Taxonomy" id="265554"/>
    <lineage>
        <taxon>Eukaryota</taxon>
        <taxon>Sar</taxon>
        <taxon>Stramenopiles</taxon>
        <taxon>Ochrophyta</taxon>
        <taxon>Bacillariophyta</taxon>
        <taxon>Bacillariophyceae</taxon>
        <taxon>Bacillariophycidae</taxon>
        <taxon>Thalassiophysales</taxon>
        <taxon>Catenulaceae</taxon>
        <taxon>Amphora</taxon>
    </lineage>
</organism>
<protein>
    <recommendedName>
        <fullName evidence="2">Methyltransferase domain-containing protein</fullName>
    </recommendedName>
</protein>
<dbReference type="AlphaFoldDB" id="A0A7S3L8R9"/>
<dbReference type="Pfam" id="PF13383">
    <property type="entry name" value="Methyltransf_22"/>
    <property type="match status" value="1"/>
</dbReference>
<name>A0A7S3L8R9_9STRA</name>
<evidence type="ECO:0000256" key="1">
    <source>
        <dbReference type="SAM" id="MobiDB-lite"/>
    </source>
</evidence>
<dbReference type="PANTHER" id="PTHR32026:SF10">
    <property type="entry name" value="METHYLTRANSFERASE-LIKE PROTEIN 24-RELATED"/>
    <property type="match status" value="1"/>
</dbReference>
<gene>
    <name evidence="3" type="ORF">ACOF00016_LOCUS11863</name>
</gene>
<reference evidence="3" key="1">
    <citation type="submission" date="2021-01" db="EMBL/GenBank/DDBJ databases">
        <authorList>
            <person name="Corre E."/>
            <person name="Pelletier E."/>
            <person name="Niang G."/>
            <person name="Scheremetjew M."/>
            <person name="Finn R."/>
            <person name="Kale V."/>
            <person name="Holt S."/>
            <person name="Cochrane G."/>
            <person name="Meng A."/>
            <person name="Brown T."/>
            <person name="Cohen L."/>
        </authorList>
    </citation>
    <scope>NUCLEOTIDE SEQUENCE</scope>
    <source>
        <strain evidence="3">CCMP127</strain>
    </source>
</reference>
<accession>A0A7S3L8R9</accession>
<dbReference type="InterPro" id="IPR026913">
    <property type="entry name" value="METTL24"/>
</dbReference>
<dbReference type="Gene3D" id="3.40.50.150">
    <property type="entry name" value="Vaccinia Virus protein VP39"/>
    <property type="match status" value="1"/>
</dbReference>
<proteinExistence type="predicted"/>
<sequence length="480" mass="54684">MTASRSINERQQRHYRFRLLCGLQILLWGSYQIWIVSRSLVPSQTTAMEHLLIFSTTTSVGEVEVSSSTSSKINAPNTFDRFDTAEILDDSVEPPSRTPTTTSTTPQGKYTKKNSTHDLPKTIDPTNIESVMQYVLTQERKTLKWKQRMRQLDRFSTKWADKATALRRRFQREIEKIISSKSNQQKSALAFDVLHDDNDDETNTNNQTKNDPFASILVAVDLPAAFMTRPNPSKPGFNMKAVVGYHKLLSKLPPASCTVYGAGLDYQSAFEKNLAARTLCAIHTFDCTLTAPEKLYYFLKHQFKTLKQAQKYWHNGSYRPNMAYHPWCVGDPSTLLTAQARISNKDTNTAAVSNKQYDVAAVHTSNTFTLDAIMQRLGHASSAIDLLKFDIEGYEWQLFGMLLDDKLTEPATLPQQISFELHTQGARRKYVPKHTVRGRDSRAVKQLFRQLWKLGYRVVYKEINGGDAACAEFVIYRFFS</sequence>
<dbReference type="InterPro" id="IPR025714">
    <property type="entry name" value="Methyltranfer_dom"/>
</dbReference>